<comment type="similarity">
    <text evidence="1">Belongs to the RIPOR family.</text>
</comment>
<evidence type="ECO:0000313" key="4">
    <source>
        <dbReference type="Proteomes" id="UP000887575"/>
    </source>
</evidence>
<feature type="compositionally biased region" description="Low complexity" evidence="2">
    <location>
        <begin position="178"/>
        <end position="188"/>
    </location>
</feature>
<dbReference type="PANTHER" id="PTHR15829">
    <property type="entry name" value="PROTEIN KINASE PKN/PRK1, EFFECTOR"/>
    <property type="match status" value="1"/>
</dbReference>
<dbReference type="InterPro" id="IPR026136">
    <property type="entry name" value="RIPOR3"/>
</dbReference>
<feature type="compositionally biased region" description="Low complexity" evidence="2">
    <location>
        <begin position="742"/>
        <end position="754"/>
    </location>
</feature>
<accession>A0AAF3J9Y5</accession>
<evidence type="ECO:0000259" key="3">
    <source>
        <dbReference type="Pfam" id="PF15903"/>
    </source>
</evidence>
<evidence type="ECO:0000256" key="1">
    <source>
        <dbReference type="ARBA" id="ARBA00005744"/>
    </source>
</evidence>
<dbReference type="Proteomes" id="UP000887575">
    <property type="component" value="Unassembled WGS sequence"/>
</dbReference>
<proteinExistence type="inferred from homology"/>
<feature type="region of interest" description="Disordered" evidence="2">
    <location>
        <begin position="145"/>
        <end position="253"/>
    </location>
</feature>
<dbReference type="WBParaSite" id="MBELARI_LOCUS5573">
    <property type="protein sequence ID" value="MBELARI_LOCUS5573"/>
    <property type="gene ID" value="MBELARI_LOCUS5573"/>
</dbReference>
<dbReference type="PANTHER" id="PTHR15829:SF13">
    <property type="entry name" value="FAM65 N-TERMINAL DOMAIN-CONTAINING PROTEIN"/>
    <property type="match status" value="1"/>
</dbReference>
<feature type="domain" description="FAM65 N-terminal" evidence="3">
    <location>
        <begin position="420"/>
        <end position="672"/>
    </location>
</feature>
<sequence>MPNIRPVYLVPSTNQVVIGPPLPAPYPTLYFHPPNAKGRPGSFGQLKKTKSKEAEDILGIKKQRDSAELLAEYGLPNEVNRNPMYTYRRPAFGSQQRMNGSTSSSATSSRPPLPKLPLWDAHQFRALNKATPEFYRRQTTQIDDIPINHSNHQPQIQQQQRHPVDGTLPRQTSRHIVQGSPSGLLLPRLRPPPNQLPRSIPPRSPPPYRPPPRNSPRLQQARQPRLESTAPKHSTPHREKSPSKQATNAIESTPVYAQPRPRMDAATLPRNFHVIQKVHDMPVDEGFSSNSMNSSQSSNDYMPSKAEPQVNTMTRSGMLQQKSFDETAVRVHPDYNAASMGRRNKVPVGAMFDDRRFSTMEATQRLYKKHNVSTNQLHDGYSTMPPDVARPRAPSAQSGMSPALHGVNTLPAIGIGLVEPPKKQRTDQIFDALVNGFRSYIAFYSGERDRLRAELEATNDAGTATRIEHELVLVEENVQLFESHLHRVSRLQDRYRQGHFASLKAKSSSLSDLRAALSGKSTSSSSAIAAPSAAIHNELAAMMGRLSIEMKTIAGFARVAPGDVFEVQIRHGNTKWKARGKTQADRTQRWDREATTFECHPSSTVDVKVCEVRLFKTKPLAERSFDPCELFAASPQMVTISLNTLGTMKLQMIVTWIPLLASKSGLASTITRTPTSMLSEQAEEAKKPRVVLREKKRGGAARAATKEQWRSSTNLLDSIYHDLSKNIPTAESMSTPSHRLSMLAVSSSSPDVSSGTPLIPPSTSNPNQTALLSAPQDSPESMRGRACTGGSQGVSSCSSATSSSDVVSLSSVFSALLDLLDECLPLASSLSKERHRELHTTHQILVHWSRILRHPNASGGASFLRRSAFVRGDEIDDNVLLADHGSENDSGIDSLRQQISPYARRVPGESVGHSTASRFSQMRERRKSLGAMLDPSELERMCLESDRFWQDEHSTAKHETATGHHEVDACLAHHLTRIRNSLKLLTGISGPLLYRSTEHLRRIEADTVALDDLLRLTPSLPVLPNITNVLCELGAEGIVQEAWLSACYPLHASLVVPFEELRTQLRANVSPIVEPTYPHLVTRVTESLCRLLLDGSPIPSPPSSPIQMTVFHFVSLFRGRHFAAFVESLAHDAWMISLLSTRQPRNVNIVFERLTQVPMAPPIDTLRHVALLLQNGDPHLNTTIERYLSGSVGRLHSDLLSSFLCLLEADDVFIRIGAIRALGVLKSARIAAQVWWVAERDRSQDVRHEAMCLLEDLGEVEGDKDGDEQVTRI</sequence>
<feature type="compositionally biased region" description="Pro residues" evidence="2">
    <location>
        <begin position="189"/>
        <end position="214"/>
    </location>
</feature>
<dbReference type="AlphaFoldDB" id="A0AAF3J9Y5"/>
<reference evidence="5" key="1">
    <citation type="submission" date="2024-02" db="UniProtKB">
        <authorList>
            <consortium name="WormBaseParasite"/>
        </authorList>
    </citation>
    <scope>IDENTIFICATION</scope>
</reference>
<dbReference type="InterPro" id="IPR031780">
    <property type="entry name" value="FAM65_N"/>
</dbReference>
<keyword evidence="4" id="KW-1185">Reference proteome</keyword>
<name>A0AAF3J9Y5_9BILA</name>
<evidence type="ECO:0000313" key="5">
    <source>
        <dbReference type="WBParaSite" id="MBELARI_LOCUS5573"/>
    </source>
</evidence>
<organism evidence="4 5">
    <name type="scientific">Mesorhabditis belari</name>
    <dbReference type="NCBI Taxonomy" id="2138241"/>
    <lineage>
        <taxon>Eukaryota</taxon>
        <taxon>Metazoa</taxon>
        <taxon>Ecdysozoa</taxon>
        <taxon>Nematoda</taxon>
        <taxon>Chromadorea</taxon>
        <taxon>Rhabditida</taxon>
        <taxon>Rhabditina</taxon>
        <taxon>Rhabditomorpha</taxon>
        <taxon>Rhabditoidea</taxon>
        <taxon>Rhabditidae</taxon>
        <taxon>Mesorhabditinae</taxon>
        <taxon>Mesorhabditis</taxon>
    </lineage>
</organism>
<feature type="region of interest" description="Disordered" evidence="2">
    <location>
        <begin position="742"/>
        <end position="802"/>
    </location>
</feature>
<feature type="region of interest" description="Disordered" evidence="2">
    <location>
        <begin position="93"/>
        <end position="116"/>
    </location>
</feature>
<protein>
    <submittedName>
        <fullName evidence="5">FAM65 N-terminal domain-containing protein</fullName>
    </submittedName>
</protein>
<feature type="compositionally biased region" description="Low complexity" evidence="2">
    <location>
        <begin position="793"/>
        <end position="802"/>
    </location>
</feature>
<dbReference type="Pfam" id="PF15903">
    <property type="entry name" value="PL48"/>
    <property type="match status" value="1"/>
</dbReference>
<feature type="compositionally biased region" description="Polar residues" evidence="2">
    <location>
        <begin position="761"/>
        <end position="779"/>
    </location>
</feature>
<evidence type="ECO:0000256" key="2">
    <source>
        <dbReference type="SAM" id="MobiDB-lite"/>
    </source>
</evidence>